<name>A0A430ATD0_9ENTE</name>
<protein>
    <submittedName>
        <fullName evidence="1">Uncharacterized protein</fullName>
    </submittedName>
</protein>
<sequence>MNIVDKTFYSLMAKIHYASARNKSSFMQSYFYLLKEFDISLGFHFTWKDYKVVSDEIDLKINKRISLGKFDLDDVAINNDIEETIDILNGLNLYRPKELSKDKYFELLSSLMHLNKNENINSESFLSHNDEKYIEYCKNILKEYVYPHTK</sequence>
<reference evidence="1 2" key="1">
    <citation type="submission" date="2017-05" db="EMBL/GenBank/DDBJ databases">
        <title>Vagococcus spp. assemblies.</title>
        <authorList>
            <person name="Gulvik C.A."/>
        </authorList>
    </citation>
    <scope>NUCLEOTIDE SEQUENCE [LARGE SCALE GENOMIC DNA]</scope>
    <source>
        <strain evidence="1 2">CCUG 51432</strain>
    </source>
</reference>
<dbReference type="EMBL" id="NGKA01000011">
    <property type="protein sequence ID" value="RSU11324.1"/>
    <property type="molecule type" value="Genomic_DNA"/>
</dbReference>
<proteinExistence type="predicted"/>
<comment type="caution">
    <text evidence="1">The sequence shown here is derived from an EMBL/GenBank/DDBJ whole genome shotgun (WGS) entry which is preliminary data.</text>
</comment>
<keyword evidence="2" id="KW-1185">Reference proteome</keyword>
<dbReference type="Proteomes" id="UP000287605">
    <property type="component" value="Unassembled WGS sequence"/>
</dbReference>
<gene>
    <name evidence="1" type="ORF">CBF29_08445</name>
</gene>
<evidence type="ECO:0000313" key="1">
    <source>
        <dbReference type="EMBL" id="RSU11324.1"/>
    </source>
</evidence>
<dbReference type="RefSeq" id="WP_126809306.1">
    <property type="nucleotide sequence ID" value="NZ_NGKA01000011.1"/>
</dbReference>
<evidence type="ECO:0000313" key="2">
    <source>
        <dbReference type="Proteomes" id="UP000287605"/>
    </source>
</evidence>
<organism evidence="1 2">
    <name type="scientific">Vagococcus elongatus</name>
    <dbReference type="NCBI Taxonomy" id="180344"/>
    <lineage>
        <taxon>Bacteria</taxon>
        <taxon>Bacillati</taxon>
        <taxon>Bacillota</taxon>
        <taxon>Bacilli</taxon>
        <taxon>Lactobacillales</taxon>
        <taxon>Enterococcaceae</taxon>
        <taxon>Vagococcus</taxon>
    </lineage>
</organism>
<dbReference type="AlphaFoldDB" id="A0A430ATD0"/>
<accession>A0A430ATD0</accession>